<comment type="caution">
    <text evidence="2">The sequence shown here is derived from an EMBL/GenBank/DDBJ whole genome shotgun (WGS) entry which is preliminary data.</text>
</comment>
<evidence type="ECO:0000256" key="1">
    <source>
        <dbReference type="SAM" id="MobiDB-lite"/>
    </source>
</evidence>
<dbReference type="Proteomes" id="UP001567350">
    <property type="component" value="Unassembled WGS sequence"/>
</dbReference>
<reference evidence="2 3" key="1">
    <citation type="submission" date="2024-08" db="EMBL/GenBank/DDBJ databases">
        <authorList>
            <person name="Feng Z."/>
            <person name="Ronholm J."/>
        </authorList>
    </citation>
    <scope>NUCLEOTIDE SEQUENCE [LARGE SCALE GENOMIC DNA]</scope>
    <source>
        <strain evidence="2 3">4-AB0-8</strain>
    </source>
</reference>
<evidence type="ECO:0000313" key="3">
    <source>
        <dbReference type="Proteomes" id="UP001567350"/>
    </source>
</evidence>
<sequence length="152" mass="16622">MLENIRQRRRLHTVVLTVFTLLWLVAMLSGVRVRAMPMPVPMGGDAVLSAMQHSLCISEAALPASDAEYTAWLEADLNATDAPHPDLDHSEHAGPHCLLCVALMGPAAFALQVVQYPEPAHPHRWKQPPHFPPALQISAPLPPRGPPSLFRA</sequence>
<name>A0ABV4IAQ9_9BURK</name>
<proteinExistence type="predicted"/>
<gene>
    <name evidence="2" type="ORF">ACBP88_05585</name>
</gene>
<accession>A0ABV4IAQ9</accession>
<organism evidence="2 3">
    <name type="scientific">Comamonas jiangduensis</name>
    <dbReference type="NCBI Taxonomy" id="1194168"/>
    <lineage>
        <taxon>Bacteria</taxon>
        <taxon>Pseudomonadati</taxon>
        <taxon>Pseudomonadota</taxon>
        <taxon>Betaproteobacteria</taxon>
        <taxon>Burkholderiales</taxon>
        <taxon>Comamonadaceae</taxon>
        <taxon>Comamonas</taxon>
    </lineage>
</organism>
<keyword evidence="3" id="KW-1185">Reference proteome</keyword>
<evidence type="ECO:0008006" key="4">
    <source>
        <dbReference type="Google" id="ProtNLM"/>
    </source>
</evidence>
<feature type="region of interest" description="Disordered" evidence="1">
    <location>
        <begin position="122"/>
        <end position="152"/>
    </location>
</feature>
<evidence type="ECO:0000313" key="2">
    <source>
        <dbReference type="EMBL" id="MEZ2738939.1"/>
    </source>
</evidence>
<dbReference type="EMBL" id="JBGJLR010000004">
    <property type="protein sequence ID" value="MEZ2738939.1"/>
    <property type="molecule type" value="Genomic_DNA"/>
</dbReference>
<dbReference type="RefSeq" id="WP_370891200.1">
    <property type="nucleotide sequence ID" value="NZ_JBGJLR010000004.1"/>
</dbReference>
<protein>
    <recommendedName>
        <fullName evidence="4">DUF2946 domain-containing protein</fullName>
    </recommendedName>
</protein>